<keyword evidence="6" id="KW-1278">Translocase</keyword>
<keyword evidence="4 6" id="KW-0288">FMN</keyword>
<dbReference type="Pfam" id="PF04205">
    <property type="entry name" value="FMN_bind"/>
    <property type="match status" value="1"/>
</dbReference>
<comment type="caution">
    <text evidence="8">The sequence shown here is derived from an EMBL/GenBank/DDBJ whole genome shotgun (WGS) entry which is preliminary data.</text>
</comment>
<dbReference type="OrthoDB" id="9794010at2"/>
<dbReference type="InterPro" id="IPR007329">
    <property type="entry name" value="FMN-bd"/>
</dbReference>
<dbReference type="GO" id="GO:0005886">
    <property type="term" value="C:plasma membrane"/>
    <property type="evidence" value="ECO:0007669"/>
    <property type="project" value="UniProtKB-SubCell"/>
</dbReference>
<comment type="subunit">
    <text evidence="6">The complex is composed of six subunits: RnfA, RnfB, RnfC, RnfD, RnfE and RnfG.</text>
</comment>
<dbReference type="RefSeq" id="WP_021918735.1">
    <property type="nucleotide sequence ID" value="NZ_CAKXKJ010000031.1"/>
</dbReference>
<protein>
    <recommendedName>
        <fullName evidence="6">Ion-translocating oxidoreductase complex subunit G</fullName>
        <ecNumber evidence="6">7.-.-.-</ecNumber>
    </recommendedName>
    <alternativeName>
        <fullName evidence="6">Rnf electron transport complex subunit G</fullName>
    </alternativeName>
</protein>
<gene>
    <name evidence="6" type="primary">rnfG</name>
    <name evidence="8" type="ORF">DV520_09430</name>
</gene>
<sequence length="188" mass="18995">MSTAKKEPGLAMLVIVLALICLVVAALLGLVNQVTAPAIAANTEKTIQDSLKVVLPADSYEKVEYDGGDITLDTGTVVPVLAVYQAGEEGYVVETNSPNGFGGAIDMMAGINSAGEVTGLAIITHAETSGLGSKATDPEWQAQFAGATDIVSVTKDGGTIEAITGSTITSRAVCDGVNAARAVVEALG</sequence>
<accession>A0A3E2B215</accession>
<keyword evidence="9" id="KW-1185">Reference proteome</keyword>
<dbReference type="GO" id="GO:0009055">
    <property type="term" value="F:electron transfer activity"/>
    <property type="evidence" value="ECO:0007669"/>
    <property type="project" value="InterPro"/>
</dbReference>
<dbReference type="HAMAP" id="MF_00479">
    <property type="entry name" value="RsxG_RnfG"/>
    <property type="match status" value="1"/>
</dbReference>
<dbReference type="SMART" id="SM00900">
    <property type="entry name" value="FMN_bind"/>
    <property type="match status" value="1"/>
</dbReference>
<comment type="similarity">
    <text evidence="6">Belongs to the RnfG family.</text>
</comment>
<evidence type="ECO:0000256" key="3">
    <source>
        <dbReference type="ARBA" id="ARBA00022630"/>
    </source>
</evidence>
<dbReference type="GO" id="GO:0010181">
    <property type="term" value="F:FMN binding"/>
    <property type="evidence" value="ECO:0007669"/>
    <property type="project" value="InterPro"/>
</dbReference>
<keyword evidence="2 6" id="KW-0597">Phosphoprotein</keyword>
<comment type="function">
    <text evidence="6">Part of a membrane-bound complex that couples electron transfer with translocation of ions across the membrane.</text>
</comment>
<evidence type="ECO:0000256" key="4">
    <source>
        <dbReference type="ARBA" id="ARBA00022643"/>
    </source>
</evidence>
<feature type="modified residue" description="FMN phosphoryl threonine" evidence="6">
    <location>
        <position position="167"/>
    </location>
</feature>
<evidence type="ECO:0000256" key="6">
    <source>
        <dbReference type="HAMAP-Rule" id="MF_00479"/>
    </source>
</evidence>
<dbReference type="InterPro" id="IPR010209">
    <property type="entry name" value="Ion_transpt_RnfG/RsxG"/>
</dbReference>
<keyword evidence="5 6" id="KW-0249">Electron transport</keyword>
<dbReference type="GeneID" id="97995952"/>
<dbReference type="PANTHER" id="PTHR36118">
    <property type="entry name" value="ION-TRANSLOCATING OXIDOREDUCTASE COMPLEX SUBUNIT G"/>
    <property type="match status" value="1"/>
</dbReference>
<keyword evidence="1 6" id="KW-0813">Transport</keyword>
<dbReference type="GO" id="GO:0022900">
    <property type="term" value="P:electron transport chain"/>
    <property type="evidence" value="ECO:0007669"/>
    <property type="project" value="UniProtKB-UniRule"/>
</dbReference>
<evidence type="ECO:0000256" key="2">
    <source>
        <dbReference type="ARBA" id="ARBA00022553"/>
    </source>
</evidence>
<keyword evidence="6" id="KW-0472">Membrane</keyword>
<keyword evidence="3 6" id="KW-0285">Flavoprotein</keyword>
<organism evidence="8 9">
    <name type="scientific">Evtepia gabavorous</name>
    <dbReference type="NCBI Taxonomy" id="2211183"/>
    <lineage>
        <taxon>Bacteria</taxon>
        <taxon>Bacillati</taxon>
        <taxon>Bacillota</taxon>
        <taxon>Clostridia</taxon>
        <taxon>Eubacteriales</taxon>
        <taxon>Evtepia</taxon>
    </lineage>
</organism>
<evidence type="ECO:0000259" key="7">
    <source>
        <dbReference type="SMART" id="SM00900"/>
    </source>
</evidence>
<comment type="cofactor">
    <cofactor evidence="6">
        <name>FMN</name>
        <dbReference type="ChEBI" id="CHEBI:58210"/>
    </cofactor>
</comment>
<reference evidence="8 9" key="1">
    <citation type="submission" date="2018-07" db="EMBL/GenBank/DDBJ databases">
        <title>GABA Modulating Bacteria of the Human Gut Microbiota.</title>
        <authorList>
            <person name="Strandwitz P."/>
            <person name="Kim K.H."/>
            <person name="Terekhova D."/>
            <person name="Liu J.K."/>
            <person name="Sharma A."/>
            <person name="Levering J."/>
            <person name="Mcdonald D."/>
            <person name="Dietrich D."/>
            <person name="Ramadhar T.R."/>
            <person name="Lekbua A."/>
            <person name="Mroue N."/>
            <person name="Liston C."/>
            <person name="Stewart E.J."/>
            <person name="Dubin M.J."/>
            <person name="Zengler K."/>
            <person name="Knight R."/>
            <person name="Gilbert J.A."/>
            <person name="Clardy J."/>
            <person name="Lewis K."/>
        </authorList>
    </citation>
    <scope>NUCLEOTIDE SEQUENCE [LARGE SCALE GENOMIC DNA]</scope>
    <source>
        <strain evidence="8 9">KLE1738</strain>
    </source>
</reference>
<dbReference type="EC" id="7.-.-.-" evidence="6"/>
<evidence type="ECO:0000313" key="8">
    <source>
        <dbReference type="EMBL" id="RFT06024.1"/>
    </source>
</evidence>
<dbReference type="EMBL" id="QQRQ01000018">
    <property type="protein sequence ID" value="RFT06024.1"/>
    <property type="molecule type" value="Genomic_DNA"/>
</dbReference>
<keyword evidence="6" id="KW-0812">Transmembrane</keyword>
<evidence type="ECO:0000256" key="1">
    <source>
        <dbReference type="ARBA" id="ARBA00022448"/>
    </source>
</evidence>
<keyword evidence="6" id="KW-1003">Cell membrane</keyword>
<comment type="subcellular location">
    <subcellularLocation>
        <location evidence="6">Cell membrane</location>
        <topology evidence="6">Single-pass membrane protein</topology>
    </subcellularLocation>
</comment>
<keyword evidence="6" id="KW-1133">Transmembrane helix</keyword>
<dbReference type="PIRSF" id="PIRSF006091">
    <property type="entry name" value="E_trnsport_RnfG"/>
    <property type="match status" value="1"/>
</dbReference>
<evidence type="ECO:0000256" key="5">
    <source>
        <dbReference type="ARBA" id="ARBA00022982"/>
    </source>
</evidence>
<name>A0A3E2B215_9FIRM</name>
<dbReference type="PANTHER" id="PTHR36118:SF1">
    <property type="entry name" value="ION-TRANSLOCATING OXIDOREDUCTASE COMPLEX SUBUNIT G"/>
    <property type="match status" value="1"/>
</dbReference>
<dbReference type="Proteomes" id="UP000260649">
    <property type="component" value="Unassembled WGS sequence"/>
</dbReference>
<feature type="domain" description="FMN-binding" evidence="7">
    <location>
        <begin position="100"/>
        <end position="184"/>
    </location>
</feature>
<dbReference type="NCBIfam" id="TIGR01947">
    <property type="entry name" value="rnfG"/>
    <property type="match status" value="1"/>
</dbReference>
<proteinExistence type="inferred from homology"/>
<evidence type="ECO:0000313" key="9">
    <source>
        <dbReference type="Proteomes" id="UP000260649"/>
    </source>
</evidence>
<dbReference type="AlphaFoldDB" id="A0A3E2B215"/>